<name>A2C9E6_PROM3</name>
<dbReference type="BioCyc" id="PMAR59922:G1G80-1174-MONOMER"/>
<sequence>MGLPISERSEQLPALRLLAVEGAQARVDITDDPEELRLIVRELLSGLDFAPPIDKTNIGEIETSNSEEIFTEIYCSGCGEVETCECPDPSEPDLPRTPRPLL</sequence>
<evidence type="ECO:0000313" key="2">
    <source>
        <dbReference type="Proteomes" id="UP000002274"/>
    </source>
</evidence>
<protein>
    <submittedName>
        <fullName evidence="1">Possible Histidine kinase-, DNA gyrase B-, phy</fullName>
    </submittedName>
</protein>
<keyword evidence="1" id="KW-0808">Transferase</keyword>
<dbReference type="AlphaFoldDB" id="A2C9E6"/>
<reference evidence="1 2" key="1">
    <citation type="journal article" date="2007" name="PLoS Genet.">
        <title>Patterns and implications of gene gain and loss in the evolution of Prochlorococcus.</title>
        <authorList>
            <person name="Kettler G.C."/>
            <person name="Martiny A.C."/>
            <person name="Huang K."/>
            <person name="Zucker J."/>
            <person name="Coleman M.L."/>
            <person name="Rodrigue S."/>
            <person name="Chen F."/>
            <person name="Lapidus A."/>
            <person name="Ferriera S."/>
            <person name="Johnson J."/>
            <person name="Steglich C."/>
            <person name="Church G.M."/>
            <person name="Richardson P."/>
            <person name="Chisholm S.W."/>
        </authorList>
    </citation>
    <scope>NUCLEOTIDE SEQUENCE [LARGE SCALE GENOMIC DNA]</scope>
    <source>
        <strain evidence="1 2">MIT 9303</strain>
    </source>
</reference>
<dbReference type="Proteomes" id="UP000002274">
    <property type="component" value="Chromosome"/>
</dbReference>
<dbReference type="HOGENOM" id="CLU_2466529_0_0_3"/>
<proteinExistence type="predicted"/>
<keyword evidence="1" id="KW-0418">Kinase</keyword>
<evidence type="ECO:0000313" key="1">
    <source>
        <dbReference type="EMBL" id="ABM78106.1"/>
    </source>
</evidence>
<dbReference type="GO" id="GO:0016301">
    <property type="term" value="F:kinase activity"/>
    <property type="evidence" value="ECO:0007669"/>
    <property type="project" value="UniProtKB-KW"/>
</dbReference>
<dbReference type="RefSeq" id="WP_011826004.1">
    <property type="nucleotide sequence ID" value="NC_008820.1"/>
</dbReference>
<dbReference type="KEGG" id="pmf:P9303_13591"/>
<gene>
    <name evidence="1" type="ordered locus">P9303_13591</name>
</gene>
<organism evidence="1 2">
    <name type="scientific">Prochlorococcus marinus (strain MIT 9303)</name>
    <dbReference type="NCBI Taxonomy" id="59922"/>
    <lineage>
        <taxon>Bacteria</taxon>
        <taxon>Bacillati</taxon>
        <taxon>Cyanobacteriota</taxon>
        <taxon>Cyanophyceae</taxon>
        <taxon>Synechococcales</taxon>
        <taxon>Prochlorococcaceae</taxon>
        <taxon>Prochlorococcus</taxon>
    </lineage>
</organism>
<dbReference type="EMBL" id="CP000554">
    <property type="protein sequence ID" value="ABM78106.1"/>
    <property type="molecule type" value="Genomic_DNA"/>
</dbReference>
<accession>A2C9E6</accession>